<evidence type="ECO:0000256" key="2">
    <source>
        <dbReference type="ARBA" id="ARBA00012438"/>
    </source>
</evidence>
<dbReference type="Gene3D" id="3.30.565.10">
    <property type="entry name" value="Histidine kinase-like ATPase, C-terminal domain"/>
    <property type="match status" value="1"/>
</dbReference>
<dbReference type="InterPro" id="IPR005467">
    <property type="entry name" value="His_kinase_dom"/>
</dbReference>
<keyword evidence="10" id="KW-0732">Signal</keyword>
<dbReference type="KEGG" id="mrub:DEO27_017260"/>
<keyword evidence="6" id="KW-0418">Kinase</keyword>
<keyword evidence="7" id="KW-0067">ATP-binding</keyword>
<keyword evidence="13" id="KW-1185">Reference proteome</keyword>
<keyword evidence="9" id="KW-0812">Transmembrane</keyword>
<protein>
    <recommendedName>
        <fullName evidence="2">histidine kinase</fullName>
        <ecNumber evidence="2">2.7.13.3</ecNumber>
    </recommendedName>
</protein>
<sequence length="866" mass="97798">MKHLPLFTMRKWICTLTFLLLFSLTCFGQATRGGLPVKKETEKDPSPLLEKIAQMPADTNKVNLLLKVSHIYWFARTLTNEAVDSVAYYAGQALQLSYVLGFTEGVNEAKFLQCKVVLERSQFKDALEIAGSTYGEEKVRLLLLIGERGVFNFPADSKEYKQALPLIGQAAAIAEKAGSDKWLNECSVLTAKYCFNRGDVAGGRRAFMDIIQRFHRYRDPGSEAHAWSQLGTWMPENNSTYSDIIHSHEMAVKYYRQANNLKEAGYSLRDLVIVRGNHEQIAQAEKDMLEMLRLFSLIHETLSMTTYYIVSDFYRFNGRYDKALSWGFAGLKAAGDDPDKQIKPYVALGNTYAALKRYDKAIQFYQIVLEYEANRSNPDKYMDGYKIANFMAAGGEPKKALRFLNEFLNKYPTNSLNNKELFASTYGYIYDLLGNQKLAEQNYLEMLRLDKAADQENGTNMNDRLTLTGGGALFIIGRYYTQHARYKEGKKYLDASLKDPQYFDRDQELETHSLLFKADSALGNYIPAIRHFARHKILNDSINGLAATQKISELNIKYEADKKSKDIKLLENKQKLQEVVIQRSNTIRNVMIAGVLVLLLVATLAILAFRSKQKINKKLEFQQEAINSQNIILQSLLYEKDGLLADKDGLLKEKDWLLREVHHRVKNNLQIIMSLLRAQAGFLNNTDAKEAIAESENRVNAIALIHQKLYNNAQIASINMPAYVSDLVNNLSSGLGAENIKFIQAVDPLNVDLSQAVPIGLILNEAITNAVKYAFDNEPGKIMISFKKGDHDRVNLVVKDNGRGLPEDFDAIMNKSLGMQMMNGLSRQLRGVFEISGREGVMVSVQFKLSSTLNNGSAIKPVFQNS</sequence>
<dbReference type="InterPro" id="IPR011495">
    <property type="entry name" value="Sig_transdc_His_kin_sub2_dim/P"/>
</dbReference>
<feature type="domain" description="Histidine kinase" evidence="11">
    <location>
        <begin position="660"/>
        <end position="851"/>
    </location>
</feature>
<reference evidence="12" key="1">
    <citation type="submission" date="2019-08" db="EMBL/GenBank/DDBJ databases">
        <title>Comparative genome analysis confer to the adaptation heavy metal polluted environment.</title>
        <authorList>
            <person name="Li Y."/>
        </authorList>
    </citation>
    <scope>NUCLEOTIDE SEQUENCE [LARGE SCALE GENOMIC DNA]</scope>
    <source>
        <strain evidence="12">P1</strain>
    </source>
</reference>
<dbReference type="Pfam" id="PF13181">
    <property type="entry name" value="TPR_8"/>
    <property type="match status" value="1"/>
</dbReference>
<evidence type="ECO:0000313" key="13">
    <source>
        <dbReference type="Proteomes" id="UP000251402"/>
    </source>
</evidence>
<keyword evidence="4" id="KW-0808">Transferase</keyword>
<dbReference type="PROSITE" id="PS50109">
    <property type="entry name" value="HIS_KIN"/>
    <property type="match status" value="1"/>
</dbReference>
<evidence type="ECO:0000256" key="3">
    <source>
        <dbReference type="ARBA" id="ARBA00022553"/>
    </source>
</evidence>
<dbReference type="PANTHER" id="PTHR41523:SF8">
    <property type="entry name" value="ETHYLENE RESPONSE SENSOR PROTEIN"/>
    <property type="match status" value="1"/>
</dbReference>
<evidence type="ECO:0000256" key="10">
    <source>
        <dbReference type="SAM" id="SignalP"/>
    </source>
</evidence>
<dbReference type="Proteomes" id="UP000251402">
    <property type="component" value="Chromosome"/>
</dbReference>
<keyword evidence="9" id="KW-0472">Membrane</keyword>
<dbReference type="PROSITE" id="PS50005">
    <property type="entry name" value="TPR"/>
    <property type="match status" value="1"/>
</dbReference>
<dbReference type="GO" id="GO:0005524">
    <property type="term" value="F:ATP binding"/>
    <property type="evidence" value="ECO:0007669"/>
    <property type="project" value="UniProtKB-KW"/>
</dbReference>
<dbReference type="Gene3D" id="3.30.450.20">
    <property type="entry name" value="PAS domain"/>
    <property type="match status" value="1"/>
</dbReference>
<dbReference type="Pfam" id="PF07568">
    <property type="entry name" value="HisKA_2"/>
    <property type="match status" value="1"/>
</dbReference>
<dbReference type="EC" id="2.7.13.3" evidence="2"/>
<dbReference type="SMART" id="SM00028">
    <property type="entry name" value="TPR"/>
    <property type="match status" value="1"/>
</dbReference>
<dbReference type="PANTHER" id="PTHR41523">
    <property type="entry name" value="TWO-COMPONENT SYSTEM SENSOR PROTEIN"/>
    <property type="match status" value="1"/>
</dbReference>
<keyword evidence="5" id="KW-0547">Nucleotide-binding</keyword>
<dbReference type="AlphaFoldDB" id="A0A5C1I1B5"/>
<organism evidence="12 13">
    <name type="scientific">Mucilaginibacter rubeus</name>
    <dbReference type="NCBI Taxonomy" id="2027860"/>
    <lineage>
        <taxon>Bacteria</taxon>
        <taxon>Pseudomonadati</taxon>
        <taxon>Bacteroidota</taxon>
        <taxon>Sphingobacteriia</taxon>
        <taxon>Sphingobacteriales</taxon>
        <taxon>Sphingobacteriaceae</taxon>
        <taxon>Mucilaginibacter</taxon>
    </lineage>
</organism>
<dbReference type="InterPro" id="IPR019734">
    <property type="entry name" value="TPR_rpt"/>
</dbReference>
<feature type="transmembrane region" description="Helical" evidence="9">
    <location>
        <begin position="590"/>
        <end position="609"/>
    </location>
</feature>
<keyword evidence="3" id="KW-0597">Phosphoprotein</keyword>
<gene>
    <name evidence="12" type="ORF">DEO27_017260</name>
</gene>
<evidence type="ECO:0000256" key="7">
    <source>
        <dbReference type="ARBA" id="ARBA00022840"/>
    </source>
</evidence>
<dbReference type="SMART" id="SM00387">
    <property type="entry name" value="HATPase_c"/>
    <property type="match status" value="1"/>
</dbReference>
<evidence type="ECO:0000259" key="11">
    <source>
        <dbReference type="PROSITE" id="PS50109"/>
    </source>
</evidence>
<dbReference type="InterPro" id="IPR003594">
    <property type="entry name" value="HATPase_dom"/>
</dbReference>
<feature type="repeat" description="TPR" evidence="8">
    <location>
        <begin position="342"/>
        <end position="375"/>
    </location>
</feature>
<dbReference type="OrthoDB" id="1523170at2"/>
<dbReference type="SUPFAM" id="SSF55874">
    <property type="entry name" value="ATPase domain of HSP90 chaperone/DNA topoisomerase II/histidine kinase"/>
    <property type="match status" value="1"/>
</dbReference>
<feature type="signal peptide" evidence="10">
    <location>
        <begin position="1"/>
        <end position="30"/>
    </location>
</feature>
<dbReference type="InterPro" id="IPR011990">
    <property type="entry name" value="TPR-like_helical_dom_sf"/>
</dbReference>
<keyword evidence="9" id="KW-1133">Transmembrane helix</keyword>
<evidence type="ECO:0000256" key="8">
    <source>
        <dbReference type="PROSITE-ProRule" id="PRU00339"/>
    </source>
</evidence>
<name>A0A5C1I1B5_9SPHI</name>
<dbReference type="InterPro" id="IPR036890">
    <property type="entry name" value="HATPase_C_sf"/>
</dbReference>
<dbReference type="GO" id="GO:0004673">
    <property type="term" value="F:protein histidine kinase activity"/>
    <property type="evidence" value="ECO:0007669"/>
    <property type="project" value="UniProtKB-EC"/>
</dbReference>
<evidence type="ECO:0000256" key="9">
    <source>
        <dbReference type="SAM" id="Phobius"/>
    </source>
</evidence>
<proteinExistence type="predicted"/>
<evidence type="ECO:0000313" key="12">
    <source>
        <dbReference type="EMBL" id="QEM11703.1"/>
    </source>
</evidence>
<evidence type="ECO:0000256" key="5">
    <source>
        <dbReference type="ARBA" id="ARBA00022741"/>
    </source>
</evidence>
<keyword evidence="8" id="KW-0802">TPR repeat</keyword>
<evidence type="ECO:0000256" key="4">
    <source>
        <dbReference type="ARBA" id="ARBA00022679"/>
    </source>
</evidence>
<comment type="catalytic activity">
    <reaction evidence="1">
        <text>ATP + protein L-histidine = ADP + protein N-phospho-L-histidine.</text>
        <dbReference type="EC" id="2.7.13.3"/>
    </reaction>
</comment>
<evidence type="ECO:0000256" key="6">
    <source>
        <dbReference type="ARBA" id="ARBA00022777"/>
    </source>
</evidence>
<dbReference type="SUPFAM" id="SSF48452">
    <property type="entry name" value="TPR-like"/>
    <property type="match status" value="2"/>
</dbReference>
<feature type="chain" id="PRO_5022908645" description="histidine kinase" evidence="10">
    <location>
        <begin position="31"/>
        <end position="866"/>
    </location>
</feature>
<dbReference type="Gene3D" id="1.25.40.10">
    <property type="entry name" value="Tetratricopeptide repeat domain"/>
    <property type="match status" value="2"/>
</dbReference>
<evidence type="ECO:0000256" key="1">
    <source>
        <dbReference type="ARBA" id="ARBA00000085"/>
    </source>
</evidence>
<accession>A0A5C1I1B5</accession>
<dbReference type="EMBL" id="CP043450">
    <property type="protein sequence ID" value="QEM11703.1"/>
    <property type="molecule type" value="Genomic_DNA"/>
</dbReference>
<dbReference type="Pfam" id="PF02518">
    <property type="entry name" value="HATPase_c"/>
    <property type="match status" value="1"/>
</dbReference>